<organism evidence="2 3">
    <name type="scientific">Chitinophaga jiangningensis</name>
    <dbReference type="NCBI Taxonomy" id="1419482"/>
    <lineage>
        <taxon>Bacteria</taxon>
        <taxon>Pseudomonadati</taxon>
        <taxon>Bacteroidota</taxon>
        <taxon>Chitinophagia</taxon>
        <taxon>Chitinophagales</taxon>
        <taxon>Chitinophagaceae</taxon>
        <taxon>Chitinophaga</taxon>
    </lineage>
</organism>
<feature type="transmembrane region" description="Helical" evidence="1">
    <location>
        <begin position="266"/>
        <end position="286"/>
    </location>
</feature>
<keyword evidence="1" id="KW-1133">Transmembrane helix</keyword>
<dbReference type="SUPFAM" id="SSF52218">
    <property type="entry name" value="Flavoproteins"/>
    <property type="match status" value="1"/>
</dbReference>
<protein>
    <recommendedName>
        <fullName evidence="4">Dialkylrecorsinol condensing enzyme</fullName>
    </recommendedName>
</protein>
<keyword evidence="1" id="KW-0472">Membrane</keyword>
<keyword evidence="1" id="KW-0812">Transmembrane</keyword>
<proteinExistence type="predicted"/>
<keyword evidence="3" id="KW-1185">Reference proteome</keyword>
<evidence type="ECO:0000256" key="1">
    <source>
        <dbReference type="SAM" id="Phobius"/>
    </source>
</evidence>
<dbReference type="InterPro" id="IPR029039">
    <property type="entry name" value="Flavoprotein-like_sf"/>
</dbReference>
<dbReference type="Gene3D" id="3.40.50.360">
    <property type="match status" value="1"/>
</dbReference>
<dbReference type="OrthoDB" id="4547866at2"/>
<dbReference type="AlphaFoldDB" id="A0A1M6VVN2"/>
<evidence type="ECO:0000313" key="3">
    <source>
        <dbReference type="Proteomes" id="UP000184420"/>
    </source>
</evidence>
<sequence>MNVKPKVLVVYYTQTGQLKRIVDHVLAPLEGKVDVTFEQLVPTEPFAFPWKKQTFYDTMPETVLQTPRGIQPLKVDVNEHFDLVILAYQPWFLSPSQPTAAFLQSEQGRQLLKGKKVITLLGGRNMWLNAQESVKKYLQQAGANLVGNIVLVDKSSNLVSLITVLRWQFKGLKAATKYLPPAGVQENEIVTSARFAAPIAKALESGNWNNLQQELIDLNAVELIPNLILLEDRGIKAFRFWAKYISAKGGPAASSRQGRVSMYRSLLLPGIVVLSPITLISSLIKLNLKKNELQKEVEYYKSTSLR</sequence>
<dbReference type="RefSeq" id="WP_073077460.1">
    <property type="nucleotide sequence ID" value="NZ_FRBL01000001.1"/>
</dbReference>
<name>A0A1M6VVN2_9BACT</name>
<dbReference type="EMBL" id="FRBL01000001">
    <property type="protein sequence ID" value="SHK85501.1"/>
    <property type="molecule type" value="Genomic_DNA"/>
</dbReference>
<evidence type="ECO:0000313" key="2">
    <source>
        <dbReference type="EMBL" id="SHK85501.1"/>
    </source>
</evidence>
<evidence type="ECO:0008006" key="4">
    <source>
        <dbReference type="Google" id="ProtNLM"/>
    </source>
</evidence>
<dbReference type="Proteomes" id="UP000184420">
    <property type="component" value="Unassembled WGS sequence"/>
</dbReference>
<reference evidence="2 3" key="1">
    <citation type="submission" date="2016-11" db="EMBL/GenBank/DDBJ databases">
        <authorList>
            <person name="Jaros S."/>
            <person name="Januszkiewicz K."/>
            <person name="Wedrychowicz H."/>
        </authorList>
    </citation>
    <scope>NUCLEOTIDE SEQUENCE [LARGE SCALE GENOMIC DNA]</scope>
    <source>
        <strain evidence="2 3">DSM 27406</strain>
    </source>
</reference>
<accession>A0A1M6VVN2</accession>
<gene>
    <name evidence="2" type="ORF">SAMN05444266_101378</name>
</gene>
<dbReference type="STRING" id="1419482.SAMN05444266_101378"/>